<dbReference type="Proteomes" id="UP000267223">
    <property type="component" value="Unassembled WGS sequence"/>
</dbReference>
<feature type="domain" description="CD-NTase-associated protein 12/Pycsar effector protein TIR" evidence="1">
    <location>
        <begin position="168"/>
        <end position="284"/>
    </location>
</feature>
<evidence type="ECO:0000313" key="3">
    <source>
        <dbReference type="Proteomes" id="UP000267223"/>
    </source>
</evidence>
<evidence type="ECO:0000313" key="2">
    <source>
        <dbReference type="EMBL" id="RNI33960.1"/>
    </source>
</evidence>
<evidence type="ECO:0000259" key="1">
    <source>
        <dbReference type="Pfam" id="PF10137"/>
    </source>
</evidence>
<keyword evidence="3" id="KW-1185">Reference proteome</keyword>
<sequence>MEIVRRIFISVPNDKILNDNQREFKWTLIKKIEELGFIAEIFYNTQPNPRSKTIRKSWTFEECINVIRRCVGAIIIGLPRHSHSTPEGVLKLPTEYAHFEGALSIFLNLPTFLLKEKGLYGRGVFSYNGAHIMTTFPDDATSVEWLSSEKFKTDLDLFLKEIHNRKDIFLGYCSTSKGTARTIKLFIEKVIGATILDWQTDFSERKTIIEEIEDASKQTSGAIFLFTRDDKLDNEIGLAAPRDNVVFEAGFFAHAKGREKVLIIREEGAKMPADLGGIIYATLKDRSDIEPLEEKLRKFIDAAML</sequence>
<proteinExistence type="predicted"/>
<reference evidence="2 3" key="1">
    <citation type="submission" date="2018-11" db="EMBL/GenBank/DDBJ databases">
        <title>Draft genome sequence of Ferruginibacter sp. BO-59.</title>
        <authorList>
            <person name="Im W.T."/>
        </authorList>
    </citation>
    <scope>NUCLEOTIDE SEQUENCE [LARGE SCALE GENOMIC DNA]</scope>
    <source>
        <strain evidence="2 3">BO-59</strain>
    </source>
</reference>
<dbReference type="AlphaFoldDB" id="A0A3M9N827"/>
<accession>A0A3M9N827</accession>
<organism evidence="2 3">
    <name type="scientific">Hanamia caeni</name>
    <dbReference type="NCBI Taxonomy" id="2294116"/>
    <lineage>
        <taxon>Bacteria</taxon>
        <taxon>Pseudomonadati</taxon>
        <taxon>Bacteroidota</taxon>
        <taxon>Chitinophagia</taxon>
        <taxon>Chitinophagales</taxon>
        <taxon>Chitinophagaceae</taxon>
        <taxon>Hanamia</taxon>
    </lineage>
</organism>
<dbReference type="RefSeq" id="WP_123121900.1">
    <property type="nucleotide sequence ID" value="NZ_RJJR01000015.1"/>
</dbReference>
<dbReference type="EMBL" id="RJJR01000015">
    <property type="protein sequence ID" value="RNI33960.1"/>
    <property type="molecule type" value="Genomic_DNA"/>
</dbReference>
<dbReference type="Pfam" id="PF10137">
    <property type="entry name" value="CAP12-PCTIR_TIR"/>
    <property type="match status" value="1"/>
</dbReference>
<dbReference type="OrthoDB" id="5497289at2"/>
<comment type="caution">
    <text evidence="2">The sequence shown here is derived from an EMBL/GenBank/DDBJ whole genome shotgun (WGS) entry which is preliminary data.</text>
</comment>
<dbReference type="GO" id="GO:0050135">
    <property type="term" value="F:NADP+ nucleosidase activity"/>
    <property type="evidence" value="ECO:0007669"/>
    <property type="project" value="InterPro"/>
</dbReference>
<gene>
    <name evidence="2" type="ORF">EFY79_16760</name>
</gene>
<name>A0A3M9N827_9BACT</name>
<protein>
    <recommendedName>
        <fullName evidence="1">CD-NTase-associated protein 12/Pycsar effector protein TIR domain-containing protein</fullName>
    </recommendedName>
</protein>
<dbReference type="InterPro" id="IPR019302">
    <property type="entry name" value="CAP12/PCTIR_TIR_dom"/>
</dbReference>